<accession>A0A9K3GGT9</accession>
<dbReference type="Gene3D" id="1.20.120.1880">
    <property type="entry name" value="Nucleoporin, helical C-terminal domain"/>
    <property type="match status" value="1"/>
</dbReference>
<keyword evidence="2" id="KW-0813">Transport</keyword>
<name>A0A9K3GGT9_9EUKA</name>
<evidence type="ECO:0000256" key="1">
    <source>
        <dbReference type="ARBA" id="ARBA00004123"/>
    </source>
</evidence>
<feature type="domain" description="Nucleoporin Nup133/Nup155-like C-terminal" evidence="5">
    <location>
        <begin position="3"/>
        <end position="570"/>
    </location>
</feature>
<comment type="caution">
    <text evidence="6">The sequence shown here is derived from an EMBL/GenBank/DDBJ whole genome shotgun (WGS) entry which is preliminary data.</text>
</comment>
<dbReference type="GO" id="GO:0017056">
    <property type="term" value="F:structural constituent of nuclear pore"/>
    <property type="evidence" value="ECO:0007669"/>
    <property type="project" value="InterPro"/>
</dbReference>
<dbReference type="InterPro" id="IPR004870">
    <property type="entry name" value="Nucleoporin_Nup155"/>
</dbReference>
<reference evidence="6 7" key="1">
    <citation type="journal article" date="2018" name="PLoS ONE">
        <title>The draft genome of Kipferlia bialata reveals reductive genome evolution in fornicate parasites.</title>
        <authorList>
            <person name="Tanifuji G."/>
            <person name="Takabayashi S."/>
            <person name="Kume K."/>
            <person name="Takagi M."/>
            <person name="Nakayama T."/>
            <person name="Kamikawa R."/>
            <person name="Inagaki Y."/>
            <person name="Hashimoto T."/>
        </authorList>
    </citation>
    <scope>NUCLEOTIDE SEQUENCE [LARGE SCALE GENOMIC DNA]</scope>
    <source>
        <strain evidence="6">NY0173</strain>
    </source>
</reference>
<keyword evidence="3" id="KW-0539">Nucleus</keyword>
<keyword evidence="7" id="KW-1185">Reference proteome</keyword>
<comment type="subcellular location">
    <subcellularLocation>
        <location evidence="1">Nucleus</location>
    </subcellularLocation>
</comment>
<dbReference type="GO" id="GO:0006405">
    <property type="term" value="P:RNA export from nucleus"/>
    <property type="evidence" value="ECO:0007669"/>
    <property type="project" value="TreeGrafter"/>
</dbReference>
<dbReference type="PANTHER" id="PTHR10350">
    <property type="entry name" value="NUCLEAR PORE COMPLEX PROTEIN NUP155"/>
    <property type="match status" value="1"/>
</dbReference>
<dbReference type="EMBL" id="BDIP01000578">
    <property type="protein sequence ID" value="GIQ82062.1"/>
    <property type="molecule type" value="Genomic_DNA"/>
</dbReference>
<organism evidence="6 7">
    <name type="scientific">Kipferlia bialata</name>
    <dbReference type="NCBI Taxonomy" id="797122"/>
    <lineage>
        <taxon>Eukaryota</taxon>
        <taxon>Metamonada</taxon>
        <taxon>Carpediemonas-like organisms</taxon>
        <taxon>Kipferlia</taxon>
    </lineage>
</organism>
<evidence type="ECO:0000256" key="4">
    <source>
        <dbReference type="SAM" id="MobiDB-lite"/>
    </source>
</evidence>
<dbReference type="InterPro" id="IPR042537">
    <property type="entry name" value="Nucleoporin_Nup155_C_2"/>
</dbReference>
<feature type="region of interest" description="Disordered" evidence="4">
    <location>
        <begin position="317"/>
        <end position="338"/>
    </location>
</feature>
<proteinExistence type="predicted"/>
<protein>
    <submittedName>
        <fullName evidence="6">Nucleoporin, Nup155-like</fullName>
    </submittedName>
</protein>
<evidence type="ECO:0000256" key="3">
    <source>
        <dbReference type="ARBA" id="ARBA00023242"/>
    </source>
</evidence>
<dbReference type="GO" id="GO:0036228">
    <property type="term" value="P:protein localization to nuclear inner membrane"/>
    <property type="evidence" value="ECO:0007669"/>
    <property type="project" value="TreeGrafter"/>
</dbReference>
<dbReference type="Pfam" id="PF03177">
    <property type="entry name" value="Nucleoporin_C"/>
    <property type="match status" value="1"/>
</dbReference>
<sequence length="739" mass="81913">ESELESLSEQLRRLSDALSEHVSYVPNASYIQTGQALSAQGTFQQTNARQLLTDIIALSSYLSQYLRLLGMGCRKCFTSLYGLPCNRSLSRSLSLPMRELLVTSNGTDAAELLILQITKRPRLGDAISQELSENCGMIYDRASQVRHKAMAMLNRASNVQLGGAERYALSEAAFDYFRQQPGSIHPLDSTVSALCNAGSASLAVKACLLYMNHISRSMSLPLSSSLSLGAADSAGEREGERVAQCVEHVMKVIVQHALVPGVDQTAAVRIIQAAADVAQPRPYHEHLYEFLLRNPPIGPKMLLHIHSPFIEPYLRQRESDRTREREVPSEWDREQEGETEGRVRARDVLHVWLQRRGRNFEASEVILGLALDETLEMTLDERRDYLALAATRLATCRPSADNVTSLSENKAQVTMLLTISQAQIRMRDTLRARAQVETGDSARMTDAAARLDSQLYQLNTLYNEYAAPLGMYRESLEVLYLGDHTSNKRLLRIIWGKLVRESLSHYPMTEGERGGERDREAMLSVMRDVVSLLELLPVSAVSDLEERLPLAYVMALLEGVAMKRGLPAGWVASRILGGQGETNVSAYGSYASGDLSASALSSSAVGVVPIQRAGPISVQGDSKLVLSVLLPGLCMAYQRMIADPDHYQLLKVQDLAVSLGESLDGESSLLRCFAGLKVVVGHWASIVQQPGRERERLIYFQYNVESTVEWALVELANKGGERGIEAERREWRELLNRLP</sequence>
<dbReference type="AlphaFoldDB" id="A0A9K3GGT9"/>
<dbReference type="GO" id="GO:0000972">
    <property type="term" value="P:transcription-dependent tethering of RNA polymerase II gene DNA at nuclear periphery"/>
    <property type="evidence" value="ECO:0007669"/>
    <property type="project" value="TreeGrafter"/>
</dbReference>
<dbReference type="PANTHER" id="PTHR10350:SF6">
    <property type="entry name" value="NUCLEAR PORE COMPLEX PROTEIN NUP155"/>
    <property type="match status" value="1"/>
</dbReference>
<evidence type="ECO:0000259" key="5">
    <source>
        <dbReference type="Pfam" id="PF03177"/>
    </source>
</evidence>
<gene>
    <name evidence="6" type="ORF">KIPB_003136</name>
</gene>
<dbReference type="GO" id="GO:0006606">
    <property type="term" value="P:protein import into nucleus"/>
    <property type="evidence" value="ECO:0007669"/>
    <property type="project" value="TreeGrafter"/>
</dbReference>
<dbReference type="OrthoDB" id="338970at2759"/>
<evidence type="ECO:0000256" key="2">
    <source>
        <dbReference type="ARBA" id="ARBA00022448"/>
    </source>
</evidence>
<dbReference type="GO" id="GO:0044611">
    <property type="term" value="C:nuclear pore inner ring"/>
    <property type="evidence" value="ECO:0007669"/>
    <property type="project" value="TreeGrafter"/>
</dbReference>
<evidence type="ECO:0000313" key="6">
    <source>
        <dbReference type="EMBL" id="GIQ82062.1"/>
    </source>
</evidence>
<dbReference type="InterPro" id="IPR042538">
    <property type="entry name" value="Nucleoporin_Nup155_C_3"/>
</dbReference>
<dbReference type="Gene3D" id="1.25.40.440">
    <property type="entry name" value="Nucleoporin, helical domain, central subdomain"/>
    <property type="match status" value="1"/>
</dbReference>
<dbReference type="InterPro" id="IPR007187">
    <property type="entry name" value="Nucleoporin_Nup133/Nup155_C"/>
</dbReference>
<evidence type="ECO:0000313" key="7">
    <source>
        <dbReference type="Proteomes" id="UP000265618"/>
    </source>
</evidence>
<feature type="non-terminal residue" evidence="6">
    <location>
        <position position="739"/>
    </location>
</feature>
<dbReference type="Proteomes" id="UP000265618">
    <property type="component" value="Unassembled WGS sequence"/>
</dbReference>